<sequence>MPLVLGLCVGYASHLVGDWLTPAGIPLLWPIRIRFRAPLMLLRRKWPNPS</sequence>
<proteinExistence type="predicted"/>
<evidence type="ECO:0000313" key="1">
    <source>
        <dbReference type="EMBL" id="VEB43120.1"/>
    </source>
</evidence>
<dbReference type="AlphaFoldDB" id="A0A3S4HMX4"/>
<evidence type="ECO:0000313" key="2">
    <source>
        <dbReference type="Proteomes" id="UP000275777"/>
    </source>
</evidence>
<dbReference type="InterPro" id="IPR007404">
    <property type="entry name" value="YdjM-like"/>
</dbReference>
<accession>A0A3S4HMX4</accession>
<dbReference type="Pfam" id="PF04307">
    <property type="entry name" value="YdjM"/>
    <property type="match status" value="1"/>
</dbReference>
<reference evidence="1 2" key="1">
    <citation type="submission" date="2018-12" db="EMBL/GenBank/DDBJ databases">
        <authorList>
            <consortium name="Pathogen Informatics"/>
        </authorList>
    </citation>
    <scope>NUCLEOTIDE SEQUENCE [LARGE SCALE GENOMIC DNA]</scope>
    <source>
        <strain evidence="1 2">NCTC9695</strain>
    </source>
</reference>
<protein>
    <submittedName>
        <fullName evidence="1">Inner membrane protein ydjM</fullName>
    </submittedName>
</protein>
<dbReference type="EMBL" id="LR134182">
    <property type="protein sequence ID" value="VEB43120.1"/>
    <property type="molecule type" value="Genomic_DNA"/>
</dbReference>
<name>A0A3S4HMX4_CHRVL</name>
<dbReference type="Proteomes" id="UP000275777">
    <property type="component" value="Chromosome"/>
</dbReference>
<organism evidence="1 2">
    <name type="scientific">Chromobacterium violaceum</name>
    <dbReference type="NCBI Taxonomy" id="536"/>
    <lineage>
        <taxon>Bacteria</taxon>
        <taxon>Pseudomonadati</taxon>
        <taxon>Pseudomonadota</taxon>
        <taxon>Betaproteobacteria</taxon>
        <taxon>Neisseriales</taxon>
        <taxon>Chromobacteriaceae</taxon>
        <taxon>Chromobacterium</taxon>
    </lineage>
</organism>
<gene>
    <name evidence="1" type="primary">ydjM_1</name>
    <name evidence="1" type="ORF">NCTC9695_03574</name>
</gene>